<protein>
    <recommendedName>
        <fullName evidence="4">Acid-resistance membrane protein</fullName>
    </recommendedName>
</protein>
<keyword evidence="3" id="KW-1185">Reference proteome</keyword>
<evidence type="ECO:0000313" key="2">
    <source>
        <dbReference type="EMBL" id="AGA91176.1"/>
    </source>
</evidence>
<keyword evidence="1" id="KW-0812">Transmembrane</keyword>
<name>L0GYY0_9GAMM</name>
<dbReference type="Pfam" id="PF03729">
    <property type="entry name" value="DUF308"/>
    <property type="match status" value="1"/>
</dbReference>
<evidence type="ECO:0008006" key="4">
    <source>
        <dbReference type="Google" id="ProtNLM"/>
    </source>
</evidence>
<keyword evidence="1" id="KW-1133">Transmembrane helix</keyword>
<sequence>MSTANLSTTSVVPLRSRRFGLLASGVVAIAMGVVGLALVPLLTVATVLSLGVLFIGVAVYQLTKAVRATDWQGRAPHLGFGAVYAFGGLAMVFNPLGSAVGVTLFSSFALVLWGLHRVFGAPERRDVGRGALALVGGTLVILSWPTSGLWSIGIAVSAALLAIGWRNLVGGLALRRRLRPAPDGSSYAP</sequence>
<reference evidence="2 3" key="1">
    <citation type="submission" date="2011-09" db="EMBL/GenBank/DDBJ databases">
        <title>Complete sequence of chromosome of Thioflavicoccus mobilis 8321.</title>
        <authorList>
            <consortium name="US DOE Joint Genome Institute"/>
            <person name="Lucas S."/>
            <person name="Han J."/>
            <person name="Lapidus A."/>
            <person name="Cheng J.-F."/>
            <person name="Goodwin L."/>
            <person name="Pitluck S."/>
            <person name="Peters L."/>
            <person name="Ovchinnikova G."/>
            <person name="Lu M."/>
            <person name="Detter J.C."/>
            <person name="Han C."/>
            <person name="Tapia R."/>
            <person name="Land M."/>
            <person name="Hauser L."/>
            <person name="Kyrpides N."/>
            <person name="Ivanova N."/>
            <person name="Pagani I."/>
            <person name="Vogl K."/>
            <person name="Liu Z."/>
            <person name="Imhoff J."/>
            <person name="Thiel V."/>
            <person name="Frigaard N.-U."/>
            <person name="Bryant D."/>
            <person name="Woyke T."/>
        </authorList>
    </citation>
    <scope>NUCLEOTIDE SEQUENCE [LARGE SCALE GENOMIC DNA]</scope>
    <source>
        <strain evidence="2 3">8321</strain>
    </source>
</reference>
<evidence type="ECO:0000313" key="3">
    <source>
        <dbReference type="Proteomes" id="UP000010816"/>
    </source>
</evidence>
<dbReference type="STRING" id="765912.Thimo_2443"/>
<keyword evidence="1" id="KW-0472">Membrane</keyword>
<dbReference type="EMBL" id="CP003051">
    <property type="protein sequence ID" value="AGA91176.1"/>
    <property type="molecule type" value="Genomic_DNA"/>
</dbReference>
<feature type="transmembrane region" description="Helical" evidence="1">
    <location>
        <begin position="127"/>
        <end position="144"/>
    </location>
</feature>
<dbReference type="eggNOG" id="COG3247">
    <property type="taxonomic scope" value="Bacteria"/>
</dbReference>
<feature type="transmembrane region" description="Helical" evidence="1">
    <location>
        <begin position="99"/>
        <end position="115"/>
    </location>
</feature>
<dbReference type="Proteomes" id="UP000010816">
    <property type="component" value="Chromosome"/>
</dbReference>
<feature type="transmembrane region" description="Helical" evidence="1">
    <location>
        <begin position="75"/>
        <end position="93"/>
    </location>
</feature>
<feature type="transmembrane region" description="Helical" evidence="1">
    <location>
        <begin position="150"/>
        <end position="169"/>
    </location>
</feature>
<feature type="transmembrane region" description="Helical" evidence="1">
    <location>
        <begin position="21"/>
        <end position="39"/>
    </location>
</feature>
<dbReference type="InterPro" id="IPR005325">
    <property type="entry name" value="DUF308_memb"/>
</dbReference>
<accession>L0GYY0</accession>
<dbReference type="OrthoDB" id="9815400at2"/>
<evidence type="ECO:0000256" key="1">
    <source>
        <dbReference type="SAM" id="Phobius"/>
    </source>
</evidence>
<dbReference type="AlphaFoldDB" id="L0GYY0"/>
<proteinExistence type="predicted"/>
<dbReference type="PANTHER" id="PTHR34989:SF1">
    <property type="entry name" value="PROTEIN HDED"/>
    <property type="match status" value="1"/>
</dbReference>
<dbReference type="GO" id="GO:0005886">
    <property type="term" value="C:plasma membrane"/>
    <property type="evidence" value="ECO:0007669"/>
    <property type="project" value="TreeGrafter"/>
</dbReference>
<organism evidence="2 3">
    <name type="scientific">Thioflavicoccus mobilis 8321</name>
    <dbReference type="NCBI Taxonomy" id="765912"/>
    <lineage>
        <taxon>Bacteria</taxon>
        <taxon>Pseudomonadati</taxon>
        <taxon>Pseudomonadota</taxon>
        <taxon>Gammaproteobacteria</taxon>
        <taxon>Chromatiales</taxon>
        <taxon>Chromatiaceae</taxon>
        <taxon>Thioflavicoccus</taxon>
    </lineage>
</organism>
<gene>
    <name evidence="2" type="ORF">Thimo_2443</name>
</gene>
<dbReference type="RefSeq" id="WP_015281309.1">
    <property type="nucleotide sequence ID" value="NC_019940.1"/>
</dbReference>
<dbReference type="KEGG" id="tmb:Thimo_2443"/>
<dbReference type="HOGENOM" id="CLU_091585_2_0_6"/>
<dbReference type="PANTHER" id="PTHR34989">
    <property type="entry name" value="PROTEIN HDED"/>
    <property type="match status" value="1"/>
</dbReference>
<dbReference type="InterPro" id="IPR052712">
    <property type="entry name" value="Acid_resist_chaperone_HdeD"/>
</dbReference>
<feature type="transmembrane region" description="Helical" evidence="1">
    <location>
        <begin position="45"/>
        <end position="63"/>
    </location>
</feature>